<dbReference type="InterPro" id="IPR047057">
    <property type="entry name" value="MerR_fam"/>
</dbReference>
<accession>A0AB35BYW6</accession>
<dbReference type="AlphaFoldDB" id="A0AB35BYW6"/>
<dbReference type="PRINTS" id="PR00040">
    <property type="entry name" value="HTHMERR"/>
</dbReference>
<dbReference type="Proteomes" id="UP000680020">
    <property type="component" value="Unassembled WGS sequence"/>
</dbReference>
<evidence type="ECO:0000259" key="2">
    <source>
        <dbReference type="PROSITE" id="PS50937"/>
    </source>
</evidence>
<dbReference type="InterPro" id="IPR009061">
    <property type="entry name" value="DNA-bd_dom_put_sf"/>
</dbReference>
<dbReference type="PANTHER" id="PTHR30204">
    <property type="entry name" value="REDOX-CYCLING DRUG-SENSING TRANSCRIPTIONAL ACTIVATOR SOXR"/>
    <property type="match status" value="1"/>
</dbReference>
<dbReference type="RefSeq" id="WP_094491691.1">
    <property type="nucleotide sequence ID" value="NZ_JAGIBS010000002.1"/>
</dbReference>
<organism evidence="3 4">
    <name type="scientific">Wohlfahrtiimonas chitiniclastica</name>
    <dbReference type="NCBI Taxonomy" id="400946"/>
    <lineage>
        <taxon>Bacteria</taxon>
        <taxon>Pseudomonadati</taxon>
        <taxon>Pseudomonadota</taxon>
        <taxon>Gammaproteobacteria</taxon>
        <taxon>Cardiobacteriales</taxon>
        <taxon>Ignatzschineriaceae</taxon>
        <taxon>Wohlfahrtiimonas</taxon>
    </lineage>
</organism>
<comment type="caution">
    <text evidence="3">The sequence shown here is derived from an EMBL/GenBank/DDBJ whole genome shotgun (WGS) entry which is preliminary data.</text>
</comment>
<dbReference type="PANTHER" id="PTHR30204:SF92">
    <property type="entry name" value="HTH-TYPE TRANSCRIPTIONAL REGULATOR ZNTR"/>
    <property type="match status" value="1"/>
</dbReference>
<reference evidence="3" key="1">
    <citation type="submission" date="2021-03" db="EMBL/GenBank/DDBJ databases">
        <title>Identification and antibiotic profiling of Wohlfahrtiimonas chitiniclastica, an underestimated human pathogen.</title>
        <authorList>
            <person name="Kopf A."/>
            <person name="Bunk B."/>
            <person name="Coldewey S."/>
            <person name="Gunzer F."/>
            <person name="Riedel T."/>
            <person name="Schroettner P."/>
        </authorList>
    </citation>
    <scope>NUCLEOTIDE SEQUENCE</scope>
    <source>
        <strain evidence="3">DSM 100917</strain>
    </source>
</reference>
<dbReference type="PROSITE" id="PS50937">
    <property type="entry name" value="HTH_MERR_2"/>
    <property type="match status" value="1"/>
</dbReference>
<dbReference type="GeneID" id="58264216"/>
<sequence length="142" mass="16584">MKIGQLSELTGVSTETIRYYEKQKLLPMPTRLANNYRSYDQSHVERLTFIKNCRAFDMTHEEIHQILDEVNAPSTSDCRPINHIIQQHLLHLEARIEELMDLKDRLTAIEQRCRRVHTADQCTIIEDISKLDAMPTRTTHVG</sequence>
<feature type="domain" description="HTH merR-type" evidence="2">
    <location>
        <begin position="1"/>
        <end position="69"/>
    </location>
</feature>
<keyword evidence="1" id="KW-0238">DNA-binding</keyword>
<dbReference type="Gene3D" id="1.10.1660.10">
    <property type="match status" value="1"/>
</dbReference>
<dbReference type="InterPro" id="IPR000551">
    <property type="entry name" value="MerR-type_HTH_dom"/>
</dbReference>
<evidence type="ECO:0000256" key="1">
    <source>
        <dbReference type="ARBA" id="ARBA00023125"/>
    </source>
</evidence>
<protein>
    <submittedName>
        <fullName evidence="3">MerR family transcriptional regulator</fullName>
    </submittedName>
</protein>
<name>A0AB35BYW6_9GAMM</name>
<dbReference type="Pfam" id="PF13411">
    <property type="entry name" value="MerR_1"/>
    <property type="match status" value="1"/>
</dbReference>
<evidence type="ECO:0000313" key="4">
    <source>
        <dbReference type="Proteomes" id="UP000680020"/>
    </source>
</evidence>
<proteinExistence type="predicted"/>
<dbReference type="SMART" id="SM00422">
    <property type="entry name" value="HTH_MERR"/>
    <property type="match status" value="1"/>
</dbReference>
<dbReference type="EMBL" id="JAGIBU010000007">
    <property type="protein sequence ID" value="MBS7825148.1"/>
    <property type="molecule type" value="Genomic_DNA"/>
</dbReference>
<evidence type="ECO:0000313" key="3">
    <source>
        <dbReference type="EMBL" id="MBS7825148.1"/>
    </source>
</evidence>
<dbReference type="GO" id="GO:0003700">
    <property type="term" value="F:DNA-binding transcription factor activity"/>
    <property type="evidence" value="ECO:0007669"/>
    <property type="project" value="InterPro"/>
</dbReference>
<gene>
    <name evidence="3" type="ORF">J7561_08025</name>
</gene>
<dbReference type="SUPFAM" id="SSF46955">
    <property type="entry name" value="Putative DNA-binding domain"/>
    <property type="match status" value="1"/>
</dbReference>
<dbReference type="GO" id="GO:0003677">
    <property type="term" value="F:DNA binding"/>
    <property type="evidence" value="ECO:0007669"/>
    <property type="project" value="UniProtKB-KW"/>
</dbReference>